<comment type="caution">
    <text evidence="3">The sequence shown here is derived from an EMBL/GenBank/DDBJ whole genome shotgun (WGS) entry which is preliminary data.</text>
</comment>
<keyword evidence="4" id="KW-1185">Reference proteome</keyword>
<evidence type="ECO:0000313" key="4">
    <source>
        <dbReference type="Proteomes" id="UP001215151"/>
    </source>
</evidence>
<dbReference type="EMBL" id="JAPEVG010000587">
    <property type="protein sequence ID" value="KAJ8457201.1"/>
    <property type="molecule type" value="Genomic_DNA"/>
</dbReference>
<evidence type="ECO:0000259" key="2">
    <source>
        <dbReference type="PROSITE" id="PS50263"/>
    </source>
</evidence>
<reference evidence="3" key="1">
    <citation type="submission" date="2022-11" db="EMBL/GenBank/DDBJ databases">
        <title>Genome Sequence of Cubamyces cubensis.</title>
        <authorList>
            <person name="Buettner E."/>
        </authorList>
    </citation>
    <scope>NUCLEOTIDE SEQUENCE</scope>
    <source>
        <strain evidence="3">MPL-01</strain>
    </source>
</reference>
<feature type="compositionally biased region" description="Acidic residues" evidence="1">
    <location>
        <begin position="219"/>
        <end position="239"/>
    </location>
</feature>
<dbReference type="InterPro" id="IPR036526">
    <property type="entry name" value="C-N_Hydrolase_sf"/>
</dbReference>
<accession>A0AAD7TH77</accession>
<organism evidence="3 4">
    <name type="scientific">Trametes cubensis</name>
    <dbReference type="NCBI Taxonomy" id="1111947"/>
    <lineage>
        <taxon>Eukaryota</taxon>
        <taxon>Fungi</taxon>
        <taxon>Dikarya</taxon>
        <taxon>Basidiomycota</taxon>
        <taxon>Agaricomycotina</taxon>
        <taxon>Agaricomycetes</taxon>
        <taxon>Polyporales</taxon>
        <taxon>Polyporaceae</taxon>
        <taxon>Trametes</taxon>
    </lineage>
</organism>
<feature type="domain" description="CN hydrolase" evidence="2">
    <location>
        <begin position="1"/>
        <end position="315"/>
    </location>
</feature>
<dbReference type="InterPro" id="IPR003010">
    <property type="entry name" value="C-N_Hydrolase"/>
</dbReference>
<evidence type="ECO:0000256" key="1">
    <source>
        <dbReference type="SAM" id="MobiDB-lite"/>
    </source>
</evidence>
<dbReference type="InterPro" id="IPR039703">
    <property type="entry name" value="Nta1"/>
</dbReference>
<feature type="region of interest" description="Disordered" evidence="1">
    <location>
        <begin position="216"/>
        <end position="253"/>
    </location>
</feature>
<dbReference type="GO" id="GO:0070773">
    <property type="term" value="F:protein-N-terminal glutamine amidohydrolase activity"/>
    <property type="evidence" value="ECO:0007669"/>
    <property type="project" value="InterPro"/>
</dbReference>
<sequence length="334" mass="36873">MRPAKHGRPRLPAGDDIHGNSLFVLAGYVFPDAPSISPYLEQPRTGPTSRFCSELAARLRCYVVAGYPERLPPNETDRVHLEDGKEIERVGANTAALYGPDGALVGGYRKTNLYETDMTWAKPGTGFTTFQLPPPLGALTLAICMDLNTQPPAVWSSLRTGPYELAAYCAAQRTRVLVLVNAWLDSKDGREDEPDWRTVNYWALRLRPLWARVVREGEGEGEGEDADEEDDDDADGGDESMERPGTVDQGRQPGEELVVVTERDAHQLFAYASLLGITFAGSSSLFSLRPNSGRPHLLHAMNRRQEGVEVWEYPKAIPLDDAMDSDGQYDHDGS</sequence>
<dbReference type="Proteomes" id="UP001215151">
    <property type="component" value="Unassembled WGS sequence"/>
</dbReference>
<dbReference type="PANTHER" id="PTHR11750">
    <property type="entry name" value="PROTEIN N-TERMINAL AMIDASE"/>
    <property type="match status" value="1"/>
</dbReference>
<evidence type="ECO:0000313" key="3">
    <source>
        <dbReference type="EMBL" id="KAJ8457201.1"/>
    </source>
</evidence>
<dbReference type="PANTHER" id="PTHR11750:SF26">
    <property type="entry name" value="PROTEIN N-TERMINAL AMIDASE"/>
    <property type="match status" value="1"/>
</dbReference>
<name>A0AAD7TH77_9APHY</name>
<dbReference type="GO" id="GO:0008418">
    <property type="term" value="F:protein-N-terminal asparagine amidohydrolase activity"/>
    <property type="evidence" value="ECO:0007669"/>
    <property type="project" value="InterPro"/>
</dbReference>
<dbReference type="PROSITE" id="PS50263">
    <property type="entry name" value="CN_HYDROLASE"/>
    <property type="match status" value="1"/>
</dbReference>
<dbReference type="AlphaFoldDB" id="A0AAD7TH77"/>
<proteinExistence type="predicted"/>
<dbReference type="Pfam" id="PF00795">
    <property type="entry name" value="CN_hydrolase"/>
    <property type="match status" value="1"/>
</dbReference>
<dbReference type="GO" id="GO:0030163">
    <property type="term" value="P:protein catabolic process"/>
    <property type="evidence" value="ECO:0007669"/>
    <property type="project" value="TreeGrafter"/>
</dbReference>
<dbReference type="Gene3D" id="3.60.110.10">
    <property type="entry name" value="Carbon-nitrogen hydrolase"/>
    <property type="match status" value="1"/>
</dbReference>
<gene>
    <name evidence="3" type="ORF">ONZ51_g11677</name>
</gene>
<protein>
    <recommendedName>
        <fullName evidence="2">CN hydrolase domain-containing protein</fullName>
    </recommendedName>
</protein>
<dbReference type="SUPFAM" id="SSF56317">
    <property type="entry name" value="Carbon-nitrogen hydrolase"/>
    <property type="match status" value="1"/>
</dbReference>